<evidence type="ECO:0000313" key="3">
    <source>
        <dbReference type="EMBL" id="XBX80440.1"/>
    </source>
</evidence>
<sequence>MDNKDEVREFLTSRRAKLTPGQAGVIGGGVRRVAGLRRGEVATLAGVSVEYYAKIERGSIGGVSDSVLHSIARALQLDDAERAHLHDLARAAHLPTPALPRSRGNGRPTPVSKGMQLVLDAITGGPALIRNGRMDILATNMLGRALHTETLESPGEGNIARYAFLDPRARDFYPHWESAADIVVAILRTEAGRDPYDKAIQDLVGELSTRSDEFRVRWGAHDVRLHGAGRKTFIHPIVGEVEFAYEDMQLVQQPGLTFLIYATESGSPSEERIRLLASWQATRDAVDVDATSSESEQINVRAARGEES</sequence>
<dbReference type="EMBL" id="CP158357">
    <property type="protein sequence ID" value="XBX80440.1"/>
    <property type="molecule type" value="Genomic_DNA"/>
</dbReference>
<dbReference type="Gene3D" id="3.30.450.180">
    <property type="match status" value="1"/>
</dbReference>
<dbReference type="Gene3D" id="1.10.260.40">
    <property type="entry name" value="lambda repressor-like DNA-binding domains"/>
    <property type="match status" value="1"/>
</dbReference>
<dbReference type="RefSeq" id="WP_350353242.1">
    <property type="nucleotide sequence ID" value="NZ_CP158357.1"/>
</dbReference>
<dbReference type="Pfam" id="PF17765">
    <property type="entry name" value="MLTR_LBD"/>
    <property type="match status" value="1"/>
</dbReference>
<organism evidence="3">
    <name type="scientific">Microbacterium sp. A8/3-1</name>
    <dbReference type="NCBI Taxonomy" id="3160749"/>
    <lineage>
        <taxon>Bacteria</taxon>
        <taxon>Bacillati</taxon>
        <taxon>Actinomycetota</taxon>
        <taxon>Actinomycetes</taxon>
        <taxon>Micrococcales</taxon>
        <taxon>Microbacteriaceae</taxon>
        <taxon>Microbacterium</taxon>
    </lineage>
</organism>
<dbReference type="InterPro" id="IPR041413">
    <property type="entry name" value="MLTR_LBD"/>
</dbReference>
<evidence type="ECO:0000259" key="2">
    <source>
        <dbReference type="PROSITE" id="PS50943"/>
    </source>
</evidence>
<dbReference type="SMART" id="SM00530">
    <property type="entry name" value="HTH_XRE"/>
    <property type="match status" value="1"/>
</dbReference>
<dbReference type="SUPFAM" id="SSF47413">
    <property type="entry name" value="lambda repressor-like DNA-binding domains"/>
    <property type="match status" value="1"/>
</dbReference>
<feature type="region of interest" description="Disordered" evidence="1">
    <location>
        <begin position="93"/>
        <end position="112"/>
    </location>
</feature>
<proteinExistence type="predicted"/>
<feature type="domain" description="HTH cro/C1-type" evidence="2">
    <location>
        <begin position="31"/>
        <end position="82"/>
    </location>
</feature>
<dbReference type="PROSITE" id="PS50943">
    <property type="entry name" value="HTH_CROC1"/>
    <property type="match status" value="1"/>
</dbReference>
<reference evidence="3" key="1">
    <citation type="submission" date="2024-06" db="EMBL/GenBank/DDBJ databases">
        <title>Draft genome sequence of Microbacterium sp. strain A8/3-1, isolated from Oxytropis tragacanthoides Fisch. ex DC. Root nodules in the Altai region of Russia.</title>
        <authorList>
            <person name="Sazanova A."/>
            <person name="Guro P."/>
            <person name="Kuznetsova I."/>
            <person name="Belimov A."/>
            <person name="Safronova V."/>
        </authorList>
    </citation>
    <scope>NUCLEOTIDE SEQUENCE</scope>
    <source>
        <strain evidence="3">A8/3-1</strain>
    </source>
</reference>
<accession>A0AAU7W0V3</accession>
<dbReference type="PANTHER" id="PTHR35010">
    <property type="entry name" value="BLL4672 PROTEIN-RELATED"/>
    <property type="match status" value="1"/>
</dbReference>
<evidence type="ECO:0000256" key="1">
    <source>
        <dbReference type="SAM" id="MobiDB-lite"/>
    </source>
</evidence>
<dbReference type="InterPro" id="IPR001387">
    <property type="entry name" value="Cro/C1-type_HTH"/>
</dbReference>
<dbReference type="Pfam" id="PF13560">
    <property type="entry name" value="HTH_31"/>
    <property type="match status" value="1"/>
</dbReference>
<dbReference type="GO" id="GO:0003677">
    <property type="term" value="F:DNA binding"/>
    <property type="evidence" value="ECO:0007669"/>
    <property type="project" value="InterPro"/>
</dbReference>
<dbReference type="CDD" id="cd00093">
    <property type="entry name" value="HTH_XRE"/>
    <property type="match status" value="1"/>
</dbReference>
<dbReference type="InterPro" id="IPR010982">
    <property type="entry name" value="Lambda_DNA-bd_dom_sf"/>
</dbReference>
<feature type="region of interest" description="Disordered" evidence="1">
    <location>
        <begin position="287"/>
        <end position="308"/>
    </location>
</feature>
<dbReference type="AlphaFoldDB" id="A0AAU7W0V3"/>
<name>A0AAU7W0V3_9MICO</name>
<gene>
    <name evidence="3" type="ORF">ABS642_10210</name>
</gene>
<protein>
    <submittedName>
        <fullName evidence="3">Helix-turn-helix transcriptional regulator</fullName>
    </submittedName>
</protein>
<dbReference type="PANTHER" id="PTHR35010:SF2">
    <property type="entry name" value="BLL4672 PROTEIN"/>
    <property type="match status" value="1"/>
</dbReference>